<dbReference type="PANTHER" id="PTHR40261:SF1">
    <property type="entry name" value="RIESKE DOMAIN-CONTAINING PROTEIN"/>
    <property type="match status" value="1"/>
</dbReference>
<dbReference type="InterPro" id="IPR036922">
    <property type="entry name" value="Rieske_2Fe-2S_sf"/>
</dbReference>
<name>A0A7W6S2U4_9PROT</name>
<sequence>MTETPPLLTLSDLADPDARGVTVAGPDGAPVRLIVTRRGDRVFGYVNTCPHNRIPLDFVPGTFLSPDGRFLRCGTHGALFRPDTGKCVRGPCRGQRLTAVPLAVDAGGGIRLAGPIGWRA</sequence>
<keyword evidence="4" id="KW-0411">Iron-sulfur</keyword>
<dbReference type="PROSITE" id="PS51296">
    <property type="entry name" value="RIESKE"/>
    <property type="match status" value="1"/>
</dbReference>
<feature type="domain" description="Rieske" evidence="5">
    <location>
        <begin position="5"/>
        <end position="111"/>
    </location>
</feature>
<keyword evidence="7" id="KW-1185">Reference proteome</keyword>
<dbReference type="InterPro" id="IPR017941">
    <property type="entry name" value="Rieske_2Fe-2S"/>
</dbReference>
<reference evidence="6 7" key="1">
    <citation type="submission" date="2020-08" db="EMBL/GenBank/DDBJ databases">
        <title>Genome sequencing of Purple Non-Sulfur Bacteria from various extreme environments.</title>
        <authorList>
            <person name="Mayer M."/>
        </authorList>
    </citation>
    <scope>NUCLEOTIDE SEQUENCE [LARGE SCALE GENOMIC DNA]</scope>
    <source>
        <strain evidence="6 7">JA135</strain>
    </source>
</reference>
<evidence type="ECO:0000313" key="7">
    <source>
        <dbReference type="Proteomes" id="UP000555728"/>
    </source>
</evidence>
<evidence type="ECO:0000256" key="2">
    <source>
        <dbReference type="ARBA" id="ARBA00022723"/>
    </source>
</evidence>
<dbReference type="RefSeq" id="WP_184437912.1">
    <property type="nucleotide sequence ID" value="NZ_JACIGI010000053.1"/>
</dbReference>
<dbReference type="GO" id="GO:0051537">
    <property type="term" value="F:2 iron, 2 sulfur cluster binding"/>
    <property type="evidence" value="ECO:0007669"/>
    <property type="project" value="UniProtKB-KW"/>
</dbReference>
<comment type="caution">
    <text evidence="6">The sequence shown here is derived from an EMBL/GenBank/DDBJ whole genome shotgun (WGS) entry which is preliminary data.</text>
</comment>
<keyword evidence="3" id="KW-0408">Iron</keyword>
<dbReference type="GO" id="GO:0046872">
    <property type="term" value="F:metal ion binding"/>
    <property type="evidence" value="ECO:0007669"/>
    <property type="project" value="UniProtKB-KW"/>
</dbReference>
<accession>A0A7W6S2U4</accession>
<evidence type="ECO:0000259" key="5">
    <source>
        <dbReference type="PROSITE" id="PS51296"/>
    </source>
</evidence>
<evidence type="ECO:0000313" key="6">
    <source>
        <dbReference type="EMBL" id="MBB4287809.1"/>
    </source>
</evidence>
<dbReference type="CDD" id="cd03467">
    <property type="entry name" value="Rieske"/>
    <property type="match status" value="1"/>
</dbReference>
<evidence type="ECO:0000256" key="1">
    <source>
        <dbReference type="ARBA" id="ARBA00022714"/>
    </source>
</evidence>
<keyword evidence="2" id="KW-0479">Metal-binding</keyword>
<gene>
    <name evidence="6" type="ORF">GGD88_003566</name>
</gene>
<dbReference type="Pfam" id="PF00355">
    <property type="entry name" value="Rieske"/>
    <property type="match status" value="1"/>
</dbReference>
<organism evidence="6 7">
    <name type="scientific">Roseospira goensis</name>
    <dbReference type="NCBI Taxonomy" id="391922"/>
    <lineage>
        <taxon>Bacteria</taxon>
        <taxon>Pseudomonadati</taxon>
        <taxon>Pseudomonadota</taxon>
        <taxon>Alphaproteobacteria</taxon>
        <taxon>Rhodospirillales</taxon>
        <taxon>Rhodospirillaceae</taxon>
        <taxon>Roseospira</taxon>
    </lineage>
</organism>
<dbReference type="Gene3D" id="2.102.10.10">
    <property type="entry name" value="Rieske [2Fe-2S] iron-sulphur domain"/>
    <property type="match status" value="1"/>
</dbReference>
<keyword evidence="1" id="KW-0001">2Fe-2S</keyword>
<evidence type="ECO:0000256" key="3">
    <source>
        <dbReference type="ARBA" id="ARBA00023004"/>
    </source>
</evidence>
<dbReference type="SUPFAM" id="SSF50022">
    <property type="entry name" value="ISP domain"/>
    <property type="match status" value="1"/>
</dbReference>
<evidence type="ECO:0000256" key="4">
    <source>
        <dbReference type="ARBA" id="ARBA00023014"/>
    </source>
</evidence>
<dbReference type="PANTHER" id="PTHR40261">
    <property type="match status" value="1"/>
</dbReference>
<proteinExistence type="predicted"/>
<protein>
    <submittedName>
        <fullName evidence="6">Nitrite reductase/ring-hydroxylating ferredoxin subunit</fullName>
    </submittedName>
</protein>
<dbReference type="Proteomes" id="UP000555728">
    <property type="component" value="Unassembled WGS sequence"/>
</dbReference>
<dbReference type="AlphaFoldDB" id="A0A7W6S2U4"/>
<dbReference type="EMBL" id="JACIGI010000053">
    <property type="protein sequence ID" value="MBB4287809.1"/>
    <property type="molecule type" value="Genomic_DNA"/>
</dbReference>